<dbReference type="InterPro" id="IPR000873">
    <property type="entry name" value="AMP-dep_synth/lig_dom"/>
</dbReference>
<dbReference type="Pfam" id="PF00501">
    <property type="entry name" value="AMP-binding"/>
    <property type="match status" value="1"/>
</dbReference>
<dbReference type="SUPFAM" id="SSF56801">
    <property type="entry name" value="Acetyl-CoA synthetase-like"/>
    <property type="match status" value="1"/>
</dbReference>
<evidence type="ECO:0000256" key="2">
    <source>
        <dbReference type="ARBA" id="ARBA00022598"/>
    </source>
</evidence>
<dbReference type="InterPro" id="IPR045851">
    <property type="entry name" value="AMP-bd_C_sf"/>
</dbReference>
<keyword evidence="2 5" id="KW-0436">Ligase</keyword>
<proteinExistence type="inferred from homology"/>
<dbReference type="EMBL" id="WOGT01000002">
    <property type="protein sequence ID" value="MUN54827.1"/>
    <property type="molecule type" value="Genomic_DNA"/>
</dbReference>
<dbReference type="InterPro" id="IPR025110">
    <property type="entry name" value="AMP-bd_C"/>
</dbReference>
<reference evidence="5 6" key="1">
    <citation type="submission" date="2019-12" db="EMBL/GenBank/DDBJ databases">
        <authorList>
            <person name="Li J."/>
            <person name="Shi Y."/>
            <person name="Xu G."/>
            <person name="Xiao D."/>
            <person name="Ran X."/>
        </authorList>
    </citation>
    <scope>NUCLEOTIDE SEQUENCE [LARGE SCALE GENOMIC DNA]</scope>
    <source>
        <strain evidence="5 6">JCM 15915</strain>
    </source>
</reference>
<dbReference type="PANTHER" id="PTHR43767:SF11">
    <property type="entry name" value="MEDIUM-CHAIN-FATTY-ACID--COA LIGASE"/>
    <property type="match status" value="1"/>
</dbReference>
<name>A0A7K1LI10_9MICC</name>
<gene>
    <name evidence="5" type="ORF">GMA10_06315</name>
</gene>
<sequence>MRGDPMLTGHPSTMADDYQLNVTTMLRHAARSFPETEIVYRDDRGAWQRSNYAVEYGRVAQMAHALSGLGVAPGDVVGVLDWNSRRHLELYFALPGLAATHLQLNIKLSREDLAYVVEHSGAQWVVVDESLLPLAEGIQDAENIKGWIIASDTPGGRTETSLPNPVYLEDLMIDESDSYDWEEIEESSAAYAGYTTGTTGRPKGIFYSHRSVCVHSWALHTALSFTHRDCLMPVTPMFHAMTWGFLHAAVLAGSKVVMPGQYAASDVGPLAEALVDEGVTVSNGSPAIWTPILEYFRARAEPVDLSGLRVVVAGSEPALALMKGFKEAAGADIVHGYGASETSPIVAINWLRKRSLDDMAEADWWDLKRSQGLPSAGTDIKIMSLDGIEQPHDGVSAGEVYYKGPYITQEYFDRPEAADAFEDGWWRSGDVGVIDPNGYLKLTDRLKDVIKSGGEWISSIDMENAILDNPAVAEAAVIGVPDEKWDERPVAYVVAREGNTVDADTVRTTLSTRFAKWQLPDRVVVVDELPRTSVGKLNKKKLRSDDAV</sequence>
<dbReference type="InterPro" id="IPR050237">
    <property type="entry name" value="ATP-dep_AMP-bd_enzyme"/>
</dbReference>
<comment type="caution">
    <text evidence="5">The sequence shown here is derived from an EMBL/GenBank/DDBJ whole genome shotgun (WGS) entry which is preliminary data.</text>
</comment>
<dbReference type="GO" id="GO:0016877">
    <property type="term" value="F:ligase activity, forming carbon-sulfur bonds"/>
    <property type="evidence" value="ECO:0007669"/>
    <property type="project" value="UniProtKB-ARBA"/>
</dbReference>
<evidence type="ECO:0000313" key="5">
    <source>
        <dbReference type="EMBL" id="MUN54827.1"/>
    </source>
</evidence>
<keyword evidence="6" id="KW-1185">Reference proteome</keyword>
<feature type="domain" description="AMP-dependent synthetase/ligase" evidence="3">
    <location>
        <begin position="27"/>
        <end position="412"/>
    </location>
</feature>
<dbReference type="Gene3D" id="3.40.50.12780">
    <property type="entry name" value="N-terminal domain of ligase-like"/>
    <property type="match status" value="1"/>
</dbReference>
<dbReference type="PANTHER" id="PTHR43767">
    <property type="entry name" value="LONG-CHAIN-FATTY-ACID--COA LIGASE"/>
    <property type="match status" value="1"/>
</dbReference>
<accession>A0A7K1LI10</accession>
<dbReference type="OrthoDB" id="9803968at2"/>
<dbReference type="Pfam" id="PF13193">
    <property type="entry name" value="AMP-binding_C"/>
    <property type="match status" value="1"/>
</dbReference>
<evidence type="ECO:0000256" key="1">
    <source>
        <dbReference type="ARBA" id="ARBA00006432"/>
    </source>
</evidence>
<dbReference type="Proteomes" id="UP000462152">
    <property type="component" value="Unassembled WGS sequence"/>
</dbReference>
<protein>
    <submittedName>
        <fullName evidence="5">Long-chain-fatty-acid--CoA ligase</fullName>
    </submittedName>
</protein>
<dbReference type="Gene3D" id="3.30.300.30">
    <property type="match status" value="1"/>
</dbReference>
<organism evidence="5 6">
    <name type="scientific">Rothia koreensis</name>
    <dbReference type="NCBI Taxonomy" id="592378"/>
    <lineage>
        <taxon>Bacteria</taxon>
        <taxon>Bacillati</taxon>
        <taxon>Actinomycetota</taxon>
        <taxon>Actinomycetes</taxon>
        <taxon>Micrococcales</taxon>
        <taxon>Micrococcaceae</taxon>
        <taxon>Rothia</taxon>
    </lineage>
</organism>
<evidence type="ECO:0000259" key="4">
    <source>
        <dbReference type="Pfam" id="PF13193"/>
    </source>
</evidence>
<evidence type="ECO:0000259" key="3">
    <source>
        <dbReference type="Pfam" id="PF00501"/>
    </source>
</evidence>
<dbReference type="AlphaFoldDB" id="A0A7K1LI10"/>
<dbReference type="FunFam" id="3.30.300.30:FF:000008">
    <property type="entry name" value="2,3-dihydroxybenzoate-AMP ligase"/>
    <property type="match status" value="1"/>
</dbReference>
<feature type="domain" description="AMP-binding enzyme C-terminal" evidence="4">
    <location>
        <begin position="462"/>
        <end position="536"/>
    </location>
</feature>
<dbReference type="NCBIfam" id="NF004837">
    <property type="entry name" value="PRK06187.1"/>
    <property type="match status" value="1"/>
</dbReference>
<dbReference type="InterPro" id="IPR042099">
    <property type="entry name" value="ANL_N_sf"/>
</dbReference>
<comment type="similarity">
    <text evidence="1">Belongs to the ATP-dependent AMP-binding enzyme family.</text>
</comment>
<evidence type="ECO:0000313" key="6">
    <source>
        <dbReference type="Proteomes" id="UP000462152"/>
    </source>
</evidence>